<evidence type="ECO:0000313" key="3">
    <source>
        <dbReference type="Proteomes" id="UP001177003"/>
    </source>
</evidence>
<dbReference type="Proteomes" id="UP001177003">
    <property type="component" value="Chromosome 4"/>
</dbReference>
<protein>
    <submittedName>
        <fullName evidence="2">Uncharacterized protein</fullName>
    </submittedName>
</protein>
<evidence type="ECO:0000313" key="2">
    <source>
        <dbReference type="EMBL" id="CAI9281496.1"/>
    </source>
</evidence>
<gene>
    <name evidence="2" type="ORF">LSALG_LOCUS21189</name>
</gene>
<proteinExistence type="predicted"/>
<sequence>MEEQVKQQVGQLAVEESRIQRMKTTCVANGVEEARQVVKEHVASGKFNLNEASAMVEITQAMQASGKSFMETYFSSFLHLGELDLECIRQLCRDPDIEDNPPESDPLKVGSSFNTLSK</sequence>
<reference evidence="2" key="1">
    <citation type="submission" date="2023-04" db="EMBL/GenBank/DDBJ databases">
        <authorList>
            <person name="Vijverberg K."/>
            <person name="Xiong W."/>
            <person name="Schranz E."/>
        </authorList>
    </citation>
    <scope>NUCLEOTIDE SEQUENCE</scope>
</reference>
<name>A0AA35YWD3_LACSI</name>
<accession>A0AA35YWD3</accession>
<dbReference type="EMBL" id="OX465080">
    <property type="protein sequence ID" value="CAI9281496.1"/>
    <property type="molecule type" value="Genomic_DNA"/>
</dbReference>
<organism evidence="2 3">
    <name type="scientific">Lactuca saligna</name>
    <name type="common">Willowleaf lettuce</name>
    <dbReference type="NCBI Taxonomy" id="75948"/>
    <lineage>
        <taxon>Eukaryota</taxon>
        <taxon>Viridiplantae</taxon>
        <taxon>Streptophyta</taxon>
        <taxon>Embryophyta</taxon>
        <taxon>Tracheophyta</taxon>
        <taxon>Spermatophyta</taxon>
        <taxon>Magnoliopsida</taxon>
        <taxon>eudicotyledons</taxon>
        <taxon>Gunneridae</taxon>
        <taxon>Pentapetalae</taxon>
        <taxon>asterids</taxon>
        <taxon>campanulids</taxon>
        <taxon>Asterales</taxon>
        <taxon>Asteraceae</taxon>
        <taxon>Cichorioideae</taxon>
        <taxon>Cichorieae</taxon>
        <taxon>Lactucinae</taxon>
        <taxon>Lactuca</taxon>
    </lineage>
</organism>
<evidence type="ECO:0000256" key="1">
    <source>
        <dbReference type="SAM" id="MobiDB-lite"/>
    </source>
</evidence>
<keyword evidence="3" id="KW-1185">Reference proteome</keyword>
<feature type="region of interest" description="Disordered" evidence="1">
    <location>
        <begin position="96"/>
        <end position="118"/>
    </location>
</feature>
<dbReference type="AlphaFoldDB" id="A0AA35YWD3"/>